<dbReference type="PANTHER" id="PTHR30492">
    <property type="entry name" value="METHYLGLYOXAL SYNTHASE"/>
    <property type="match status" value="1"/>
</dbReference>
<dbReference type="InterPro" id="IPR017438">
    <property type="entry name" value="ATP-NAD_kinase_N"/>
</dbReference>
<dbReference type="Proteomes" id="UP001165586">
    <property type="component" value="Unassembled WGS sequence"/>
</dbReference>
<reference evidence="2" key="1">
    <citation type="submission" date="2022-08" db="EMBL/GenBank/DDBJ databases">
        <authorList>
            <person name="Deng Y."/>
            <person name="Han X.-F."/>
            <person name="Zhang Y.-Q."/>
        </authorList>
    </citation>
    <scope>NUCLEOTIDE SEQUENCE</scope>
    <source>
        <strain evidence="2">CPCC 203386</strain>
    </source>
</reference>
<keyword evidence="2" id="KW-0808">Transferase</keyword>
<accession>A0ABT2H177</accession>
<proteinExistence type="predicted"/>
<dbReference type="InterPro" id="IPR001206">
    <property type="entry name" value="Diacylglycerol_kinase_cat_dom"/>
</dbReference>
<comment type="caution">
    <text evidence="2">The sequence shown here is derived from an EMBL/GenBank/DDBJ whole genome shotgun (WGS) entry which is preliminary data.</text>
</comment>
<evidence type="ECO:0000313" key="2">
    <source>
        <dbReference type="EMBL" id="MCS5733684.1"/>
    </source>
</evidence>
<name>A0ABT2H177_9MICO</name>
<organism evidence="2 3">
    <name type="scientific">Herbiconiux daphne</name>
    <dbReference type="NCBI Taxonomy" id="2970914"/>
    <lineage>
        <taxon>Bacteria</taxon>
        <taxon>Bacillati</taxon>
        <taxon>Actinomycetota</taxon>
        <taxon>Actinomycetes</taxon>
        <taxon>Micrococcales</taxon>
        <taxon>Microbacteriaceae</taxon>
        <taxon>Herbiconiux</taxon>
    </lineage>
</organism>
<feature type="domain" description="DAGKc" evidence="1">
    <location>
        <begin position="2"/>
        <end position="132"/>
    </location>
</feature>
<dbReference type="InterPro" id="IPR045540">
    <property type="entry name" value="YegS/DAGK_C"/>
</dbReference>
<dbReference type="PROSITE" id="PS50146">
    <property type="entry name" value="DAGK"/>
    <property type="match status" value="1"/>
</dbReference>
<dbReference type="EMBL" id="JANLCJ010000002">
    <property type="protein sequence ID" value="MCS5733684.1"/>
    <property type="molecule type" value="Genomic_DNA"/>
</dbReference>
<dbReference type="Pfam" id="PF19279">
    <property type="entry name" value="YegS_C"/>
    <property type="match status" value="1"/>
</dbReference>
<sequence length="326" mass="34978">MNSPRVAALVYNPIKVDLDALRSAVAAEEAAAGWGETIWIETTADDPGQGQTKQALEQGADLVIAAGGDGTVRAVAEALHDSGVPLALLPSGTGNLLARNLDLTLDDVENSLQTAFRGADRKIDLGLIRIRHGDDSVTQHAYLVMAGLGLDAKMLAATDDDLKAKVGWLAYVKAIAQVLRDKNQLRIRYNLDGAGNRSVRAHTIMIGNCGSLPANILLLPDAAVDDGEFDIVLLRPEGFVGWVQIMAKIFWENGVLRRTAVGRRLMGTDKEVRALNYLKGKELVMRLSRPEEIELDGDGFGTAIAVKTWVDPGALIVRMPADEVAA</sequence>
<dbReference type="PANTHER" id="PTHR30492:SF0">
    <property type="entry name" value="METHYLGLYOXAL SYNTHASE"/>
    <property type="match status" value="1"/>
</dbReference>
<gene>
    <name evidence="2" type="ORF">N1032_08020</name>
</gene>
<dbReference type="Pfam" id="PF00781">
    <property type="entry name" value="DAGK_cat"/>
    <property type="match status" value="1"/>
</dbReference>
<dbReference type="InterPro" id="IPR004363">
    <property type="entry name" value="Methylgl_synth"/>
</dbReference>
<dbReference type="InterPro" id="IPR016064">
    <property type="entry name" value="NAD/diacylglycerol_kinase_sf"/>
</dbReference>
<protein>
    <submittedName>
        <fullName evidence="2">Diacylglycerol kinase family protein</fullName>
    </submittedName>
</protein>
<evidence type="ECO:0000313" key="3">
    <source>
        <dbReference type="Proteomes" id="UP001165586"/>
    </source>
</evidence>
<dbReference type="RefSeq" id="WP_259538501.1">
    <property type="nucleotide sequence ID" value="NZ_JANLCJ010000002.1"/>
</dbReference>
<dbReference type="Gene3D" id="3.40.50.10330">
    <property type="entry name" value="Probable inorganic polyphosphate/atp-NAD kinase, domain 1"/>
    <property type="match status" value="1"/>
</dbReference>
<evidence type="ECO:0000259" key="1">
    <source>
        <dbReference type="PROSITE" id="PS50146"/>
    </source>
</evidence>
<keyword evidence="2" id="KW-0418">Kinase</keyword>
<keyword evidence="3" id="KW-1185">Reference proteome</keyword>
<dbReference type="GO" id="GO:0016301">
    <property type="term" value="F:kinase activity"/>
    <property type="evidence" value="ECO:0007669"/>
    <property type="project" value="UniProtKB-KW"/>
</dbReference>
<dbReference type="SUPFAM" id="SSF111331">
    <property type="entry name" value="NAD kinase/diacylglycerol kinase-like"/>
    <property type="match status" value="1"/>
</dbReference>
<dbReference type="Gene3D" id="2.60.200.40">
    <property type="match status" value="1"/>
</dbReference>